<dbReference type="EMBL" id="JAJSOW010000102">
    <property type="protein sequence ID" value="KAI9176613.1"/>
    <property type="molecule type" value="Genomic_DNA"/>
</dbReference>
<reference evidence="1" key="2">
    <citation type="submission" date="2023-02" db="EMBL/GenBank/DDBJ databases">
        <authorList>
            <person name="Swenson N.G."/>
            <person name="Wegrzyn J.L."/>
            <person name="Mcevoy S.L."/>
        </authorList>
    </citation>
    <scope>NUCLEOTIDE SEQUENCE</scope>
    <source>
        <strain evidence="1">91603</strain>
        <tissue evidence="1">Leaf</tissue>
    </source>
</reference>
<gene>
    <name evidence="1" type="ORF">LWI28_005073</name>
</gene>
<comment type="caution">
    <text evidence="1">The sequence shown here is derived from an EMBL/GenBank/DDBJ whole genome shotgun (WGS) entry which is preliminary data.</text>
</comment>
<dbReference type="Proteomes" id="UP001064489">
    <property type="component" value="Chromosome 5"/>
</dbReference>
<accession>A0AAD5ITQ3</accession>
<sequence>MVSPTLFMEDPMFLEATLLSSPHTKSSVGHSVGKGMVIPSSGGCILDDVSSIPVLGDNPVNIGGLVQGPVMCSNRLPMGDVPSVEKVCITLPREASPRPSAVVFSDGTIMAPLSSGDPNQSVE</sequence>
<reference evidence="1" key="1">
    <citation type="journal article" date="2022" name="Plant J.">
        <title>Strategies of tolerance reflected in two North American maple genomes.</title>
        <authorList>
            <person name="McEvoy S.L."/>
            <person name="Sezen U.U."/>
            <person name="Trouern-Trend A."/>
            <person name="McMahon S.M."/>
            <person name="Schaberg P.G."/>
            <person name="Yang J."/>
            <person name="Wegrzyn J.L."/>
            <person name="Swenson N.G."/>
        </authorList>
    </citation>
    <scope>NUCLEOTIDE SEQUENCE</scope>
    <source>
        <strain evidence="1">91603</strain>
    </source>
</reference>
<organism evidence="1 2">
    <name type="scientific">Acer negundo</name>
    <name type="common">Box elder</name>
    <dbReference type="NCBI Taxonomy" id="4023"/>
    <lineage>
        <taxon>Eukaryota</taxon>
        <taxon>Viridiplantae</taxon>
        <taxon>Streptophyta</taxon>
        <taxon>Embryophyta</taxon>
        <taxon>Tracheophyta</taxon>
        <taxon>Spermatophyta</taxon>
        <taxon>Magnoliopsida</taxon>
        <taxon>eudicotyledons</taxon>
        <taxon>Gunneridae</taxon>
        <taxon>Pentapetalae</taxon>
        <taxon>rosids</taxon>
        <taxon>malvids</taxon>
        <taxon>Sapindales</taxon>
        <taxon>Sapindaceae</taxon>
        <taxon>Hippocastanoideae</taxon>
        <taxon>Acereae</taxon>
        <taxon>Acer</taxon>
    </lineage>
</organism>
<protein>
    <submittedName>
        <fullName evidence="1">Uncharacterized protein</fullName>
    </submittedName>
</protein>
<name>A0AAD5ITQ3_ACENE</name>
<evidence type="ECO:0000313" key="1">
    <source>
        <dbReference type="EMBL" id="KAI9176613.1"/>
    </source>
</evidence>
<evidence type="ECO:0000313" key="2">
    <source>
        <dbReference type="Proteomes" id="UP001064489"/>
    </source>
</evidence>
<dbReference type="AlphaFoldDB" id="A0AAD5ITQ3"/>
<proteinExistence type="predicted"/>
<keyword evidence="2" id="KW-1185">Reference proteome</keyword>